<dbReference type="AlphaFoldDB" id="A0A212LEM9"/>
<name>A0A212LEM9_9HYPH</name>
<dbReference type="Gene3D" id="1.10.10.10">
    <property type="entry name" value="Winged helix-like DNA-binding domain superfamily/Winged helix DNA-binding domain"/>
    <property type="match status" value="1"/>
</dbReference>
<dbReference type="EMBL" id="FMJD01000007">
    <property type="protein sequence ID" value="SCM76026.1"/>
    <property type="molecule type" value="Genomic_DNA"/>
</dbReference>
<gene>
    <name evidence="2" type="ORF">KL86PLE_30473</name>
</gene>
<proteinExistence type="inferred from homology"/>
<dbReference type="SUPFAM" id="SSF53067">
    <property type="entry name" value="Actin-like ATPase domain"/>
    <property type="match status" value="1"/>
</dbReference>
<dbReference type="PANTHER" id="PTHR18964">
    <property type="entry name" value="ROK (REPRESSOR, ORF, KINASE) FAMILY"/>
    <property type="match status" value="1"/>
</dbReference>
<dbReference type="Pfam" id="PF00480">
    <property type="entry name" value="ROK"/>
    <property type="match status" value="1"/>
</dbReference>
<reference evidence="2" key="1">
    <citation type="submission" date="2016-08" db="EMBL/GenBank/DDBJ databases">
        <authorList>
            <person name="Seilhamer J.J."/>
        </authorList>
    </citation>
    <scope>NUCLEOTIDE SEQUENCE</scope>
    <source>
        <strain evidence="2">86</strain>
    </source>
</reference>
<evidence type="ECO:0000256" key="1">
    <source>
        <dbReference type="ARBA" id="ARBA00006479"/>
    </source>
</evidence>
<sequence length="418" mass="44422">MPTRDSAGDNAALTNASDIFSLIATGAAVSRSALLERSGLSRVTVTQRLNALIAADLVEEAAKTLPSGGRPTRVLAVNRRVGHVLVANIGEAHLHLALMSPEPAVIAQSTLRYEVAEGPAATLDRIADGFRRLLSDTDGGDGMLLGIGLSLPAPVDYKRGRVVGPSIMRGWDDVDIIGPMVGHFGVPVYVDNDVNLMTLYEYRRHFHLADDMLFIKVGTGIGAGFIADGKIFRGAHGASGDIGHIQFDSDDPPLCRCGKLGCVEARAAGWAIARDLRAHGFKADNARDVIALVEEQVPEAIMMLRKAGRVIGEVMADVVSILNPGLIVVGGTLARGGDFLLSGIRELVYQRCLPLATRELNIVLAPPQADIALFGAGQLVVDNVFSPAGAANLLNRMVSTAVQPDRPERARRRMERAG</sequence>
<dbReference type="InterPro" id="IPR036390">
    <property type="entry name" value="WH_DNA-bd_sf"/>
</dbReference>
<dbReference type="InterPro" id="IPR049874">
    <property type="entry name" value="ROK_cs"/>
</dbReference>
<dbReference type="Gene3D" id="3.30.420.40">
    <property type="match status" value="2"/>
</dbReference>
<organism evidence="2">
    <name type="scientific">uncultured Pleomorphomonas sp</name>
    <dbReference type="NCBI Taxonomy" id="442121"/>
    <lineage>
        <taxon>Bacteria</taxon>
        <taxon>Pseudomonadati</taxon>
        <taxon>Pseudomonadota</taxon>
        <taxon>Alphaproteobacteria</taxon>
        <taxon>Hyphomicrobiales</taxon>
        <taxon>Pleomorphomonadaceae</taxon>
        <taxon>Pleomorphomonas</taxon>
        <taxon>environmental samples</taxon>
    </lineage>
</organism>
<dbReference type="InterPro" id="IPR036388">
    <property type="entry name" value="WH-like_DNA-bd_sf"/>
</dbReference>
<comment type="similarity">
    <text evidence="1">Belongs to the ROK (NagC/XylR) family.</text>
</comment>
<dbReference type="SUPFAM" id="SSF46785">
    <property type="entry name" value="Winged helix' DNA-binding domain"/>
    <property type="match status" value="1"/>
</dbReference>
<dbReference type="InterPro" id="IPR043129">
    <property type="entry name" value="ATPase_NBD"/>
</dbReference>
<dbReference type="PROSITE" id="PS01125">
    <property type="entry name" value="ROK"/>
    <property type="match status" value="1"/>
</dbReference>
<dbReference type="InterPro" id="IPR000600">
    <property type="entry name" value="ROK"/>
</dbReference>
<accession>A0A212LEM9</accession>
<dbReference type="PANTHER" id="PTHR18964:SF173">
    <property type="entry name" value="GLUCOKINASE"/>
    <property type="match status" value="1"/>
</dbReference>
<dbReference type="RefSeq" id="WP_288196297.1">
    <property type="nucleotide sequence ID" value="NZ_LT608334.1"/>
</dbReference>
<protein>
    <submittedName>
        <fullName evidence="2">ROK domain-containing protein</fullName>
    </submittedName>
</protein>
<evidence type="ECO:0000313" key="2">
    <source>
        <dbReference type="EMBL" id="SCM76026.1"/>
    </source>
</evidence>